<dbReference type="Proteomes" id="UP000197535">
    <property type="component" value="Unassembled WGS sequence"/>
</dbReference>
<reference evidence="6 7" key="1">
    <citation type="submission" date="2016-02" db="EMBL/GenBank/DDBJ databases">
        <authorList>
            <person name="Wen L."/>
            <person name="He K."/>
            <person name="Yang H."/>
        </authorList>
    </citation>
    <scope>NUCLEOTIDE SEQUENCE [LARGE SCALE GENOMIC DNA]</scope>
    <source>
        <strain evidence="6 7">TSA40</strain>
    </source>
</reference>
<dbReference type="PANTHER" id="PTHR24422:SF19">
    <property type="entry name" value="CHEMOTAXIS PROTEIN METHYLTRANSFERASE"/>
    <property type="match status" value="1"/>
</dbReference>
<protein>
    <recommendedName>
        <fullName evidence="5">CheR-type methyltransferase domain-containing protein</fullName>
    </recommendedName>
</protein>
<dbReference type="OrthoDB" id="9816309at2"/>
<evidence type="ECO:0000259" key="5">
    <source>
        <dbReference type="PROSITE" id="PS50123"/>
    </source>
</evidence>
<evidence type="ECO:0000256" key="4">
    <source>
        <dbReference type="PROSITE-ProRule" id="PRU00339"/>
    </source>
</evidence>
<keyword evidence="1" id="KW-0489">Methyltransferase</keyword>
<dbReference type="PROSITE" id="PS50005">
    <property type="entry name" value="TPR"/>
    <property type="match status" value="1"/>
</dbReference>
<organism evidence="6 7">
    <name type="scientific">Noviherbaspirillum denitrificans</name>
    <dbReference type="NCBI Taxonomy" id="1968433"/>
    <lineage>
        <taxon>Bacteria</taxon>
        <taxon>Pseudomonadati</taxon>
        <taxon>Pseudomonadota</taxon>
        <taxon>Betaproteobacteria</taxon>
        <taxon>Burkholderiales</taxon>
        <taxon>Oxalobacteraceae</taxon>
        <taxon>Noviherbaspirillum</taxon>
    </lineage>
</organism>
<dbReference type="PRINTS" id="PR00996">
    <property type="entry name" value="CHERMTFRASE"/>
</dbReference>
<keyword evidence="7" id="KW-1185">Reference proteome</keyword>
<dbReference type="SMART" id="SM00138">
    <property type="entry name" value="MeTrc"/>
    <property type="match status" value="1"/>
</dbReference>
<dbReference type="InterPro" id="IPR000780">
    <property type="entry name" value="CheR_MeTrfase"/>
</dbReference>
<name>A0A254TLZ6_9BURK</name>
<dbReference type="InterPro" id="IPR019734">
    <property type="entry name" value="TPR_rpt"/>
</dbReference>
<dbReference type="Gene3D" id="1.25.40.10">
    <property type="entry name" value="Tetratricopeptide repeat domain"/>
    <property type="match status" value="1"/>
</dbReference>
<dbReference type="AlphaFoldDB" id="A0A254TLZ6"/>
<sequence>MTSVHIQSMLQQATGLDLGSEPVEVAVRRRMRQRHIADLASYLSEIVRNRDELGALIDLVVVPETWFFRDAGAFSAAVQFVSGCPRKPVRILSVPCASGEEPYSLSMALVDAGIAPDHFVIDAVDVSPQVILRAQQGYYKGNSFRGNDLGFRERHFRRHGDGYELAPEIRRLVRFRCGNLLTLEPPDGWPYDIIFCRNLLIYFNESTQAAAILKLRALLQDDGMLFCGYAETTVFSLNGFSRSPVTNAFAVQKKAPLDVRAVPAEMPYPSSPVKASWTFGSPPLPHPVAAPQETAVMEAAVRKDPQALLEHAERLANAGAVDEAIQAYRTCLEGVPDSVQANFMLGLLHEQKHDDKGAAEFLRRAVYFNPNHYEALCHLALLAERHGNTAGGRTYRQRAARVFERRAAEDKQ</sequence>
<dbReference type="SUPFAM" id="SSF48452">
    <property type="entry name" value="TPR-like"/>
    <property type="match status" value="1"/>
</dbReference>
<comment type="caution">
    <text evidence="6">The sequence shown here is derived from an EMBL/GenBank/DDBJ whole genome shotgun (WGS) entry which is preliminary data.</text>
</comment>
<evidence type="ECO:0000256" key="1">
    <source>
        <dbReference type="ARBA" id="ARBA00022603"/>
    </source>
</evidence>
<dbReference type="Gene3D" id="3.40.50.150">
    <property type="entry name" value="Vaccinia Virus protein VP39"/>
    <property type="match status" value="1"/>
</dbReference>
<evidence type="ECO:0000313" key="7">
    <source>
        <dbReference type="Proteomes" id="UP000197535"/>
    </source>
</evidence>
<keyword evidence="3" id="KW-0949">S-adenosyl-L-methionine</keyword>
<dbReference type="InterPro" id="IPR050903">
    <property type="entry name" value="Bact_Chemotaxis_MeTrfase"/>
</dbReference>
<dbReference type="GO" id="GO:0008757">
    <property type="term" value="F:S-adenosylmethionine-dependent methyltransferase activity"/>
    <property type="evidence" value="ECO:0007669"/>
    <property type="project" value="InterPro"/>
</dbReference>
<gene>
    <name evidence="6" type="ORF">AYR66_15790</name>
</gene>
<dbReference type="Pfam" id="PF01739">
    <property type="entry name" value="CheR"/>
    <property type="match status" value="1"/>
</dbReference>
<dbReference type="InterPro" id="IPR011990">
    <property type="entry name" value="TPR-like_helical_dom_sf"/>
</dbReference>
<keyword evidence="2" id="KW-0808">Transferase</keyword>
<dbReference type="EMBL" id="LSTO01000001">
    <property type="protein sequence ID" value="OWW20728.1"/>
    <property type="molecule type" value="Genomic_DNA"/>
</dbReference>
<dbReference type="GO" id="GO:0032259">
    <property type="term" value="P:methylation"/>
    <property type="evidence" value="ECO:0007669"/>
    <property type="project" value="UniProtKB-KW"/>
</dbReference>
<dbReference type="SUPFAM" id="SSF53335">
    <property type="entry name" value="S-adenosyl-L-methionine-dependent methyltransferases"/>
    <property type="match status" value="1"/>
</dbReference>
<keyword evidence="4" id="KW-0802">TPR repeat</keyword>
<evidence type="ECO:0000256" key="3">
    <source>
        <dbReference type="ARBA" id="ARBA00022691"/>
    </source>
</evidence>
<dbReference type="InterPro" id="IPR022642">
    <property type="entry name" value="CheR_C"/>
</dbReference>
<feature type="repeat" description="TPR" evidence="4">
    <location>
        <begin position="339"/>
        <end position="372"/>
    </location>
</feature>
<evidence type="ECO:0000313" key="6">
    <source>
        <dbReference type="EMBL" id="OWW20728.1"/>
    </source>
</evidence>
<dbReference type="InterPro" id="IPR029063">
    <property type="entry name" value="SAM-dependent_MTases_sf"/>
</dbReference>
<dbReference type="RefSeq" id="WP_088707596.1">
    <property type="nucleotide sequence ID" value="NZ_LSTO01000001.1"/>
</dbReference>
<dbReference type="PROSITE" id="PS50123">
    <property type="entry name" value="CHER"/>
    <property type="match status" value="1"/>
</dbReference>
<evidence type="ECO:0000256" key="2">
    <source>
        <dbReference type="ARBA" id="ARBA00022679"/>
    </source>
</evidence>
<dbReference type="PANTHER" id="PTHR24422">
    <property type="entry name" value="CHEMOTAXIS PROTEIN METHYLTRANSFERASE"/>
    <property type="match status" value="1"/>
</dbReference>
<accession>A0A254TLZ6</accession>
<feature type="domain" description="CheR-type methyltransferase" evidence="5">
    <location>
        <begin position="23"/>
        <end position="232"/>
    </location>
</feature>
<proteinExistence type="predicted"/>